<organism evidence="1 2">
    <name type="scientific">Neotoma lepida</name>
    <name type="common">Desert woodrat</name>
    <dbReference type="NCBI Taxonomy" id="56216"/>
    <lineage>
        <taxon>Eukaryota</taxon>
        <taxon>Metazoa</taxon>
        <taxon>Chordata</taxon>
        <taxon>Craniata</taxon>
        <taxon>Vertebrata</taxon>
        <taxon>Euteleostomi</taxon>
        <taxon>Mammalia</taxon>
        <taxon>Eutheria</taxon>
        <taxon>Euarchontoglires</taxon>
        <taxon>Glires</taxon>
        <taxon>Rodentia</taxon>
        <taxon>Myomorpha</taxon>
        <taxon>Muroidea</taxon>
        <taxon>Cricetidae</taxon>
        <taxon>Neotominae</taxon>
        <taxon>Neotoma</taxon>
    </lineage>
</organism>
<protein>
    <submittedName>
        <fullName evidence="1">Uncharacterized protein</fullName>
    </submittedName>
</protein>
<dbReference type="OrthoDB" id="1055148at2759"/>
<sequence>MKPTVVLHGYEAVKIALIEPGDEFAGRGIFSVMSEIVQGLAKIQEEIDPVTGRHWSPCMTHDRSHMVYTDV</sequence>
<evidence type="ECO:0000313" key="1">
    <source>
        <dbReference type="EMBL" id="OBS59662.1"/>
    </source>
</evidence>
<dbReference type="Proteomes" id="UP000092124">
    <property type="component" value="Unassembled WGS sequence"/>
</dbReference>
<feature type="non-terminal residue" evidence="1">
    <location>
        <position position="71"/>
    </location>
</feature>
<name>A0A1A6G2Q5_NEOLE</name>
<accession>A0A1A6G2Q5</accession>
<dbReference type="STRING" id="56216.A0A1A6G2Q5"/>
<proteinExistence type="predicted"/>
<comment type="caution">
    <text evidence="1">The sequence shown here is derived from an EMBL/GenBank/DDBJ whole genome shotgun (WGS) entry which is preliminary data.</text>
</comment>
<dbReference type="AlphaFoldDB" id="A0A1A6G2Q5"/>
<keyword evidence="2" id="KW-1185">Reference proteome</keyword>
<reference evidence="1 2" key="1">
    <citation type="submission" date="2016-06" db="EMBL/GenBank/DDBJ databases">
        <title>The Draft Genome Sequence and Annotation of the Desert Woodrat Neotoma lepida.</title>
        <authorList>
            <person name="Campbell M."/>
            <person name="Oakeson K.F."/>
            <person name="Yandell M."/>
            <person name="Halpert J.R."/>
            <person name="Dearing D."/>
        </authorList>
    </citation>
    <scope>NUCLEOTIDE SEQUENCE [LARGE SCALE GENOMIC DNA]</scope>
    <source>
        <strain evidence="1">417</strain>
        <tissue evidence="1">Liver</tissue>
    </source>
</reference>
<dbReference type="EMBL" id="LZPO01107984">
    <property type="protein sequence ID" value="OBS59662.1"/>
    <property type="molecule type" value="Genomic_DNA"/>
</dbReference>
<evidence type="ECO:0000313" key="2">
    <source>
        <dbReference type="Proteomes" id="UP000092124"/>
    </source>
</evidence>
<gene>
    <name evidence="1" type="ORF">A6R68_09207</name>
</gene>